<dbReference type="GO" id="GO:0016491">
    <property type="term" value="F:oxidoreductase activity"/>
    <property type="evidence" value="ECO:0007669"/>
    <property type="project" value="UniProtKB-KW"/>
</dbReference>
<evidence type="ECO:0000256" key="1">
    <source>
        <dbReference type="ARBA" id="ARBA00022630"/>
    </source>
</evidence>
<comment type="caution">
    <text evidence="4">The sequence shown here is derived from an EMBL/GenBank/DDBJ whole genome shotgun (WGS) entry which is preliminary data.</text>
</comment>
<feature type="non-terminal residue" evidence="4">
    <location>
        <position position="48"/>
    </location>
</feature>
<accession>X1NZL2</accession>
<dbReference type="Gene3D" id="3.50.50.60">
    <property type="entry name" value="FAD/NAD(P)-binding domain"/>
    <property type="match status" value="1"/>
</dbReference>
<reference evidence="4" key="1">
    <citation type="journal article" date="2014" name="Front. Microbiol.">
        <title>High frequency of phylogenetically diverse reductive dehalogenase-homologous genes in deep subseafloor sedimentary metagenomes.</title>
        <authorList>
            <person name="Kawai M."/>
            <person name="Futagami T."/>
            <person name="Toyoda A."/>
            <person name="Takaki Y."/>
            <person name="Nishi S."/>
            <person name="Hori S."/>
            <person name="Arai W."/>
            <person name="Tsubouchi T."/>
            <person name="Morono Y."/>
            <person name="Uchiyama I."/>
            <person name="Ito T."/>
            <person name="Fujiyama A."/>
            <person name="Inagaki F."/>
            <person name="Takami H."/>
        </authorList>
    </citation>
    <scope>NUCLEOTIDE SEQUENCE</scope>
    <source>
        <strain evidence="4">Expedition CK06-06</strain>
    </source>
</reference>
<keyword evidence="1" id="KW-0285">Flavoprotein</keyword>
<dbReference type="Pfam" id="PF00890">
    <property type="entry name" value="FAD_binding_2"/>
    <property type="match status" value="1"/>
</dbReference>
<dbReference type="SUPFAM" id="SSF51905">
    <property type="entry name" value="FAD/NAD(P)-binding domain"/>
    <property type="match status" value="1"/>
</dbReference>
<name>X1NZL2_9ZZZZ</name>
<protein>
    <recommendedName>
        <fullName evidence="3">FAD-dependent oxidoreductase 2 FAD-binding domain-containing protein</fullName>
    </recommendedName>
</protein>
<evidence type="ECO:0000256" key="2">
    <source>
        <dbReference type="ARBA" id="ARBA00023002"/>
    </source>
</evidence>
<dbReference type="EMBL" id="BARV01035999">
    <property type="protein sequence ID" value="GAI49467.1"/>
    <property type="molecule type" value="Genomic_DNA"/>
</dbReference>
<dbReference type="InterPro" id="IPR003953">
    <property type="entry name" value="FAD-dep_OxRdtase_2_FAD-bd"/>
</dbReference>
<sequence length="48" mass="4940">MGLEKIGCREIKTEVLVIGSEAAGAKAAIEAQIAGADVLLVTKGPCWQ</sequence>
<keyword evidence="2" id="KW-0560">Oxidoreductase</keyword>
<organism evidence="4">
    <name type="scientific">marine sediment metagenome</name>
    <dbReference type="NCBI Taxonomy" id="412755"/>
    <lineage>
        <taxon>unclassified sequences</taxon>
        <taxon>metagenomes</taxon>
        <taxon>ecological metagenomes</taxon>
    </lineage>
</organism>
<evidence type="ECO:0000313" key="4">
    <source>
        <dbReference type="EMBL" id="GAI49467.1"/>
    </source>
</evidence>
<feature type="domain" description="FAD-dependent oxidoreductase 2 FAD-binding" evidence="3">
    <location>
        <begin position="15"/>
        <end position="45"/>
    </location>
</feature>
<dbReference type="AlphaFoldDB" id="X1NZL2"/>
<evidence type="ECO:0000259" key="3">
    <source>
        <dbReference type="Pfam" id="PF00890"/>
    </source>
</evidence>
<dbReference type="InterPro" id="IPR036188">
    <property type="entry name" value="FAD/NAD-bd_sf"/>
</dbReference>
<gene>
    <name evidence="4" type="ORF">S06H3_56029</name>
</gene>
<proteinExistence type="predicted"/>